<dbReference type="FunFam" id="1.20.910.10:FF:000006">
    <property type="entry name" value="Bifunctional TH2 protein, mitochondrial"/>
    <property type="match status" value="1"/>
</dbReference>
<dbReference type="STRING" id="1088818.A0A2I0AT96"/>
<evidence type="ECO:0000313" key="3">
    <source>
        <dbReference type="Proteomes" id="UP000236161"/>
    </source>
</evidence>
<dbReference type="GO" id="GO:0006772">
    <property type="term" value="P:thiamine metabolic process"/>
    <property type="evidence" value="ECO:0007669"/>
    <property type="project" value="UniProtKB-ARBA"/>
</dbReference>
<dbReference type="SUPFAM" id="SSF48613">
    <property type="entry name" value="Heme oxygenase-like"/>
    <property type="match status" value="1"/>
</dbReference>
<dbReference type="Pfam" id="PF03070">
    <property type="entry name" value="TENA_THI-4"/>
    <property type="match status" value="2"/>
</dbReference>
<dbReference type="CDD" id="cd19368">
    <property type="entry name" value="TenA_C_AtTH2-like"/>
    <property type="match status" value="1"/>
</dbReference>
<name>A0A2I0AT96_9ASPA</name>
<keyword evidence="3" id="KW-1185">Reference proteome</keyword>
<feature type="domain" description="Thiaminase-2/PQQC" evidence="1">
    <location>
        <begin position="229"/>
        <end position="313"/>
    </location>
</feature>
<accession>A0A2I0AT96</accession>
<dbReference type="PANTHER" id="PTHR43198">
    <property type="entry name" value="BIFUNCTIONAL TH2 PROTEIN"/>
    <property type="match status" value="1"/>
</dbReference>
<dbReference type="GO" id="GO:0050334">
    <property type="term" value="F:thiaminase activity"/>
    <property type="evidence" value="ECO:0007669"/>
    <property type="project" value="UniProtKB-EC"/>
</dbReference>
<dbReference type="GO" id="GO:0005829">
    <property type="term" value="C:cytosol"/>
    <property type="evidence" value="ECO:0007669"/>
    <property type="project" value="TreeGrafter"/>
</dbReference>
<dbReference type="EMBL" id="KZ451950">
    <property type="protein sequence ID" value="PKA58759.1"/>
    <property type="molecule type" value="Genomic_DNA"/>
</dbReference>
<protein>
    <submittedName>
        <fullName evidence="2">Thiaminase (Transcriptional activator TenA)</fullName>
        <ecNumber evidence="2">3.5.99.2</ecNumber>
    </submittedName>
</protein>
<proteinExistence type="predicted"/>
<dbReference type="Proteomes" id="UP000236161">
    <property type="component" value="Unassembled WGS sequence"/>
</dbReference>
<dbReference type="InterPro" id="IPR023214">
    <property type="entry name" value="HAD_sf"/>
</dbReference>
<dbReference type="InterPro" id="IPR004305">
    <property type="entry name" value="Thiaminase-2/PQQC"/>
</dbReference>
<dbReference type="InterPro" id="IPR050967">
    <property type="entry name" value="Thiamine_Salvage_TenA"/>
</dbReference>
<dbReference type="InterPro" id="IPR016084">
    <property type="entry name" value="Haem_Oase-like_multi-hlx"/>
</dbReference>
<dbReference type="AlphaFoldDB" id="A0A2I0AT96"/>
<dbReference type="OrthoDB" id="10028886at2759"/>
<organism evidence="2 3">
    <name type="scientific">Apostasia shenzhenica</name>
    <dbReference type="NCBI Taxonomy" id="1088818"/>
    <lineage>
        <taxon>Eukaryota</taxon>
        <taxon>Viridiplantae</taxon>
        <taxon>Streptophyta</taxon>
        <taxon>Embryophyta</taxon>
        <taxon>Tracheophyta</taxon>
        <taxon>Spermatophyta</taxon>
        <taxon>Magnoliopsida</taxon>
        <taxon>Liliopsida</taxon>
        <taxon>Asparagales</taxon>
        <taxon>Orchidaceae</taxon>
        <taxon>Apostasioideae</taxon>
        <taxon>Apostasia</taxon>
    </lineage>
</organism>
<evidence type="ECO:0000259" key="1">
    <source>
        <dbReference type="Pfam" id="PF03070"/>
    </source>
</evidence>
<gene>
    <name evidence="2" type="ORF">AXF42_Ash000852</name>
</gene>
<dbReference type="PANTHER" id="PTHR43198:SF2">
    <property type="entry name" value="SI:CH1073-67J19.1-RELATED"/>
    <property type="match status" value="1"/>
</dbReference>
<evidence type="ECO:0000313" key="2">
    <source>
        <dbReference type="EMBL" id="PKA58759.1"/>
    </source>
</evidence>
<keyword evidence="2" id="KW-0378">Hydrolase</keyword>
<sequence length="640" mass="70863">MLSLFPSFLLRLNPKPPLSLFSCIARSSSPILIGLSSPIPPGFFPLPRRCPVFPLSLVRQLSVESGSPSSLSSVRGRMEVAANSVAEASSGAKKFWLRSKNEAMLATYTPFVVCLASGKLELETFRQYIAQDFHFLRSFASAYEKAGEYADDGDAKATISELQKAVLDEMNLHNSVIQEWGIDPSKDVLCSPATVKYINFLSAISDGKIGGKDFGKIATQFEKTIIAAYIVGAMVPCMRLYAFLGKELEPFLKIARDHPYSSWIKKYSSSEFEEAATLIEDLLDKLSVPLTGEELDVIGKLYLQAMKLEIEFFLAQTIMQPTVVPLIGLHDPKKRFCIFSDFDLTCTVVDSTAILAEIAIAKAPKTTDLPVANRSIDWSPSSELRETWKALSAKYAEDYQQCIDTLLKGHEAKAFDMDDLYKHFEHLSEFEKQANSRVFESGVLRDMNIDDIKESGEHLKLQEGCASFLQKIVMQKKKMNAELHILSYCWCADLIRSALSAAGCLGSVSVHSNEFMYAEGSLSTGEVLRNIETPLDKIRVFKHIINRSSNEEYLSVYIGDSVGDLLCLLEADVGIVLGSSESLRKVGKRFGVSFIPLFVGSAYKQREAGLDASSAWRAKSGVIYTASGWPEIQAFILGHH</sequence>
<reference evidence="2 3" key="1">
    <citation type="journal article" date="2017" name="Nature">
        <title>The Apostasia genome and the evolution of orchids.</title>
        <authorList>
            <person name="Zhang G.Q."/>
            <person name="Liu K.W."/>
            <person name="Li Z."/>
            <person name="Lohaus R."/>
            <person name="Hsiao Y.Y."/>
            <person name="Niu S.C."/>
            <person name="Wang J.Y."/>
            <person name="Lin Y.C."/>
            <person name="Xu Q."/>
            <person name="Chen L.J."/>
            <person name="Yoshida K."/>
            <person name="Fujiwara S."/>
            <person name="Wang Z.W."/>
            <person name="Zhang Y.Q."/>
            <person name="Mitsuda N."/>
            <person name="Wang M."/>
            <person name="Liu G.H."/>
            <person name="Pecoraro L."/>
            <person name="Huang H.X."/>
            <person name="Xiao X.J."/>
            <person name="Lin M."/>
            <person name="Wu X.Y."/>
            <person name="Wu W.L."/>
            <person name="Chen Y.Y."/>
            <person name="Chang S.B."/>
            <person name="Sakamoto S."/>
            <person name="Ohme-Takagi M."/>
            <person name="Yagi M."/>
            <person name="Zeng S.J."/>
            <person name="Shen C.Y."/>
            <person name="Yeh C.M."/>
            <person name="Luo Y.B."/>
            <person name="Tsai W.C."/>
            <person name="Van de Peer Y."/>
            <person name="Liu Z.J."/>
        </authorList>
    </citation>
    <scope>NUCLEOTIDE SEQUENCE [LARGE SCALE GENOMIC DNA]</scope>
    <source>
        <strain evidence="3">cv. Shenzhen</strain>
        <tissue evidence="2">Stem</tissue>
    </source>
</reference>
<dbReference type="Gene3D" id="1.20.910.10">
    <property type="entry name" value="Heme oxygenase-like"/>
    <property type="match status" value="1"/>
</dbReference>
<feature type="domain" description="Thiaminase-2/PQQC" evidence="1">
    <location>
        <begin position="110"/>
        <end position="206"/>
    </location>
</feature>
<dbReference type="EC" id="3.5.99.2" evidence="2"/>
<dbReference type="InterPro" id="IPR036412">
    <property type="entry name" value="HAD-like_sf"/>
</dbReference>
<dbReference type="SUPFAM" id="SSF56784">
    <property type="entry name" value="HAD-like"/>
    <property type="match status" value="1"/>
</dbReference>
<dbReference type="Gene3D" id="3.40.50.1000">
    <property type="entry name" value="HAD superfamily/HAD-like"/>
    <property type="match status" value="1"/>
</dbReference>